<dbReference type="AlphaFoldDB" id="A0A072V3S1"/>
<accession>A0A072V3S1</accession>
<dbReference type="EMBL" id="CM001218">
    <property type="protein sequence ID" value="KEH36472.1"/>
    <property type="molecule type" value="Genomic_DNA"/>
</dbReference>
<gene>
    <name evidence="2" type="ordered locus">MTR_2g010785</name>
</gene>
<proteinExistence type="predicted"/>
<reference evidence="2 4" key="1">
    <citation type="journal article" date="2011" name="Nature">
        <title>The Medicago genome provides insight into the evolution of rhizobial symbioses.</title>
        <authorList>
            <person name="Young N.D."/>
            <person name="Debelle F."/>
            <person name="Oldroyd G.E."/>
            <person name="Geurts R."/>
            <person name="Cannon S.B."/>
            <person name="Udvardi M.K."/>
            <person name="Benedito V.A."/>
            <person name="Mayer K.F."/>
            <person name="Gouzy J."/>
            <person name="Schoof H."/>
            <person name="Van de Peer Y."/>
            <person name="Proost S."/>
            <person name="Cook D.R."/>
            <person name="Meyers B.C."/>
            <person name="Spannagl M."/>
            <person name="Cheung F."/>
            <person name="De Mita S."/>
            <person name="Krishnakumar V."/>
            <person name="Gundlach H."/>
            <person name="Zhou S."/>
            <person name="Mudge J."/>
            <person name="Bharti A.K."/>
            <person name="Murray J.D."/>
            <person name="Naoumkina M.A."/>
            <person name="Rosen B."/>
            <person name="Silverstein K.A."/>
            <person name="Tang H."/>
            <person name="Rombauts S."/>
            <person name="Zhao P.X."/>
            <person name="Zhou P."/>
            <person name="Barbe V."/>
            <person name="Bardou P."/>
            <person name="Bechner M."/>
            <person name="Bellec A."/>
            <person name="Berger A."/>
            <person name="Berges H."/>
            <person name="Bidwell S."/>
            <person name="Bisseling T."/>
            <person name="Choisne N."/>
            <person name="Couloux A."/>
            <person name="Denny R."/>
            <person name="Deshpande S."/>
            <person name="Dai X."/>
            <person name="Doyle J.J."/>
            <person name="Dudez A.M."/>
            <person name="Farmer A.D."/>
            <person name="Fouteau S."/>
            <person name="Franken C."/>
            <person name="Gibelin C."/>
            <person name="Gish J."/>
            <person name="Goldstein S."/>
            <person name="Gonzalez A.J."/>
            <person name="Green P.J."/>
            <person name="Hallab A."/>
            <person name="Hartog M."/>
            <person name="Hua A."/>
            <person name="Humphray S.J."/>
            <person name="Jeong D.H."/>
            <person name="Jing Y."/>
            <person name="Jocker A."/>
            <person name="Kenton S.M."/>
            <person name="Kim D.J."/>
            <person name="Klee K."/>
            <person name="Lai H."/>
            <person name="Lang C."/>
            <person name="Lin S."/>
            <person name="Macmil S.L."/>
            <person name="Magdelenat G."/>
            <person name="Matthews L."/>
            <person name="McCorrison J."/>
            <person name="Monaghan E.L."/>
            <person name="Mun J.H."/>
            <person name="Najar F.Z."/>
            <person name="Nicholson C."/>
            <person name="Noirot C."/>
            <person name="O'Bleness M."/>
            <person name="Paule C.R."/>
            <person name="Poulain J."/>
            <person name="Prion F."/>
            <person name="Qin B."/>
            <person name="Qu C."/>
            <person name="Retzel E.F."/>
            <person name="Riddle C."/>
            <person name="Sallet E."/>
            <person name="Samain S."/>
            <person name="Samson N."/>
            <person name="Sanders I."/>
            <person name="Saurat O."/>
            <person name="Scarpelli C."/>
            <person name="Schiex T."/>
            <person name="Segurens B."/>
            <person name="Severin A.J."/>
            <person name="Sherrier D.J."/>
            <person name="Shi R."/>
            <person name="Sims S."/>
            <person name="Singer S.R."/>
            <person name="Sinharoy S."/>
            <person name="Sterck L."/>
            <person name="Viollet A."/>
            <person name="Wang B.B."/>
            <person name="Wang K."/>
            <person name="Wang M."/>
            <person name="Wang X."/>
            <person name="Warfsmann J."/>
            <person name="Weissenbach J."/>
            <person name="White D.D."/>
            <person name="White J.D."/>
            <person name="Wiley G.B."/>
            <person name="Wincker P."/>
            <person name="Xing Y."/>
            <person name="Yang L."/>
            <person name="Yao Z."/>
            <person name="Ying F."/>
            <person name="Zhai J."/>
            <person name="Zhou L."/>
            <person name="Zuber A."/>
            <person name="Denarie J."/>
            <person name="Dixon R.A."/>
            <person name="May G.D."/>
            <person name="Schwartz D.C."/>
            <person name="Rogers J."/>
            <person name="Quetier F."/>
            <person name="Town C.D."/>
            <person name="Roe B.A."/>
        </authorList>
    </citation>
    <scope>NUCLEOTIDE SEQUENCE [LARGE SCALE GENOMIC DNA]</scope>
    <source>
        <strain evidence="2">A17</strain>
        <strain evidence="3 4">cv. Jemalong A17</strain>
    </source>
</reference>
<keyword evidence="4" id="KW-1185">Reference proteome</keyword>
<keyword evidence="1" id="KW-0472">Membrane</keyword>
<dbReference type="EnsemblPlants" id="KEH36472">
    <property type="protein sequence ID" value="KEH36472"/>
    <property type="gene ID" value="MTR_2g010785"/>
</dbReference>
<evidence type="ECO:0000313" key="4">
    <source>
        <dbReference type="Proteomes" id="UP000002051"/>
    </source>
</evidence>
<feature type="transmembrane region" description="Helical" evidence="1">
    <location>
        <begin position="78"/>
        <end position="102"/>
    </location>
</feature>
<reference evidence="2 4" key="2">
    <citation type="journal article" date="2014" name="BMC Genomics">
        <title>An improved genome release (version Mt4.0) for the model legume Medicago truncatula.</title>
        <authorList>
            <person name="Tang H."/>
            <person name="Krishnakumar V."/>
            <person name="Bidwell S."/>
            <person name="Rosen B."/>
            <person name="Chan A."/>
            <person name="Zhou S."/>
            <person name="Gentzbittel L."/>
            <person name="Childs K.L."/>
            <person name="Yandell M."/>
            <person name="Gundlach H."/>
            <person name="Mayer K.F."/>
            <person name="Schwartz D.C."/>
            <person name="Town C.D."/>
        </authorList>
    </citation>
    <scope>GENOME REANNOTATION</scope>
    <source>
        <strain evidence="2">A17</strain>
        <strain evidence="3 4">cv. Jemalong A17</strain>
    </source>
</reference>
<name>A0A072V3S1_MEDTR</name>
<organism evidence="2 4">
    <name type="scientific">Medicago truncatula</name>
    <name type="common">Barrel medic</name>
    <name type="synonym">Medicago tribuloides</name>
    <dbReference type="NCBI Taxonomy" id="3880"/>
    <lineage>
        <taxon>Eukaryota</taxon>
        <taxon>Viridiplantae</taxon>
        <taxon>Streptophyta</taxon>
        <taxon>Embryophyta</taxon>
        <taxon>Tracheophyta</taxon>
        <taxon>Spermatophyta</taxon>
        <taxon>Magnoliopsida</taxon>
        <taxon>eudicotyledons</taxon>
        <taxon>Gunneridae</taxon>
        <taxon>Pentapetalae</taxon>
        <taxon>rosids</taxon>
        <taxon>fabids</taxon>
        <taxon>Fabales</taxon>
        <taxon>Fabaceae</taxon>
        <taxon>Papilionoideae</taxon>
        <taxon>50 kb inversion clade</taxon>
        <taxon>NPAAA clade</taxon>
        <taxon>Hologalegina</taxon>
        <taxon>IRL clade</taxon>
        <taxon>Trifolieae</taxon>
        <taxon>Medicago</taxon>
    </lineage>
</organism>
<evidence type="ECO:0000313" key="3">
    <source>
        <dbReference type="EnsemblPlants" id="KEH36472"/>
    </source>
</evidence>
<sequence>MSSFQGRTRGTPGSIPRGNNAWSVCMPLHISRISRSSLRWWLIHNSDSLWKEFFEGKYGNHISKVVDGRSVVWPYVRILVVAVDVYVGLGVDVGAWGLLLVLS</sequence>
<protein>
    <submittedName>
        <fullName evidence="2">Transmembrane protein, putative</fullName>
    </submittedName>
</protein>
<reference evidence="3" key="3">
    <citation type="submission" date="2015-04" db="UniProtKB">
        <authorList>
            <consortium name="EnsemblPlants"/>
        </authorList>
    </citation>
    <scope>IDENTIFICATION</scope>
    <source>
        <strain evidence="3">cv. Jemalong A17</strain>
    </source>
</reference>
<evidence type="ECO:0000313" key="2">
    <source>
        <dbReference type="EMBL" id="KEH36472.1"/>
    </source>
</evidence>
<keyword evidence="1 2" id="KW-0812">Transmembrane</keyword>
<dbReference type="Proteomes" id="UP000002051">
    <property type="component" value="Chromosome 2"/>
</dbReference>
<dbReference type="HOGENOM" id="CLU_2267725_0_0_1"/>
<keyword evidence="1" id="KW-1133">Transmembrane helix</keyword>
<evidence type="ECO:0000256" key="1">
    <source>
        <dbReference type="SAM" id="Phobius"/>
    </source>
</evidence>